<accession>A0A8H2WQT2</accession>
<evidence type="ECO:0000313" key="1">
    <source>
        <dbReference type="EMBL" id="CAE6394523.1"/>
    </source>
</evidence>
<reference evidence="1" key="1">
    <citation type="submission" date="2021-01" db="EMBL/GenBank/DDBJ databases">
        <authorList>
            <person name="Kaushik A."/>
        </authorList>
    </citation>
    <scope>NUCLEOTIDE SEQUENCE</scope>
    <source>
        <strain evidence="1">AG1-1C</strain>
    </source>
</reference>
<dbReference type="Proteomes" id="UP000663846">
    <property type="component" value="Unassembled WGS sequence"/>
</dbReference>
<name>A0A8H2WQT2_9AGAM</name>
<sequence>MSELRRLPGASYRGSNALIIARRKLLNLQEPFRMTFDRWGRGNPLYDWYTRLENPYIQTMQLRKEHESPFFHEFIVIRLKSGTYWRIDRRQLPDEGTPLNCMYNEGVPAHDTIEQVTSLESTLYSRSYCLVELEFSVDVHVGLVLRICRAIQNHHGARVYTLQLYNCYFFAQTVIFCTACGVSDWAGVGEPREGQGGQKSPWKTPNSPIGDFSDPYHLGNQVRLKTFKWNPNDKFTHDWGELSRVSNKLVHASPLLRHADHCNYCLESQSVHRQRSLSSEINRLKIELIDYWNGLFREVLDKAYLANHETLVSSGVWGVVSKNIAEEDCKKVVQESLHEVKTKWEKYSKDRVEKLVASVEDLLDPMEVCDVWYPDPDEWKSTWTCKDGGPVQAAMAEWRRKTWAFVESEISQLEKALETQTIQAGMKMQEAAMRARISSFEQSMTIMIRVAKNEGDLIVPEGAAPADQQSVLSGKTKRSMLTMKTMASVFSVRAAEFGKKMRRFFSKSHKMEQANIMQMKDQIEKLIGFHADRVDQYKMLLNYGAEKVRNDMKVGVDEVWNYIIG</sequence>
<evidence type="ECO:0000313" key="2">
    <source>
        <dbReference type="Proteomes" id="UP000663846"/>
    </source>
</evidence>
<dbReference type="AlphaFoldDB" id="A0A8H2WQT2"/>
<gene>
    <name evidence="1" type="ORF">RDB_LOCUS47396</name>
</gene>
<proteinExistence type="predicted"/>
<organism evidence="1 2">
    <name type="scientific">Rhizoctonia solani</name>
    <dbReference type="NCBI Taxonomy" id="456999"/>
    <lineage>
        <taxon>Eukaryota</taxon>
        <taxon>Fungi</taxon>
        <taxon>Dikarya</taxon>
        <taxon>Basidiomycota</taxon>
        <taxon>Agaricomycotina</taxon>
        <taxon>Agaricomycetes</taxon>
        <taxon>Cantharellales</taxon>
        <taxon>Ceratobasidiaceae</taxon>
        <taxon>Rhizoctonia</taxon>
    </lineage>
</organism>
<dbReference type="EMBL" id="CAJMWS010000297">
    <property type="protein sequence ID" value="CAE6394523.1"/>
    <property type="molecule type" value="Genomic_DNA"/>
</dbReference>
<comment type="caution">
    <text evidence="1">The sequence shown here is derived from an EMBL/GenBank/DDBJ whole genome shotgun (WGS) entry which is preliminary data.</text>
</comment>
<protein>
    <submittedName>
        <fullName evidence="1">Uncharacterized protein</fullName>
    </submittedName>
</protein>